<proteinExistence type="predicted"/>
<protein>
    <recommendedName>
        <fullName evidence="4">YKL133C-like protein</fullName>
    </recommendedName>
</protein>
<name>A0A6C1DVQ6_SACPS</name>
<dbReference type="EMBL" id="CP048992">
    <property type="protein sequence ID" value="QID80693.1"/>
    <property type="molecule type" value="Genomic_DNA"/>
</dbReference>
<evidence type="ECO:0000313" key="3">
    <source>
        <dbReference type="Proteomes" id="UP000501346"/>
    </source>
</evidence>
<evidence type="ECO:0000313" key="2">
    <source>
        <dbReference type="EMBL" id="QID80693.1"/>
    </source>
</evidence>
<reference evidence="2 3" key="1">
    <citation type="journal article" date="2019" name="BMC Genomics">
        <title>Chromosome level assembly and comparative genome analysis confirm lager-brewing yeasts originated from a single hybridization.</title>
        <authorList>
            <person name="Salazar A.N."/>
            <person name="Gorter de Vries A.R."/>
            <person name="van den Broek M."/>
            <person name="Brouwers N."/>
            <person name="de la Torre Cortes P."/>
            <person name="Kuijpers N.G.A."/>
            <person name="Daran J.G."/>
            <person name="Abeel T."/>
        </authorList>
    </citation>
    <scope>NUCLEOTIDE SEQUENCE [LARGE SCALE GENOMIC DNA]</scope>
    <source>
        <strain evidence="2 3">CBS 1483</strain>
    </source>
</reference>
<keyword evidence="1" id="KW-0812">Transmembrane</keyword>
<dbReference type="CDD" id="cd24145">
    <property type="entry name" value="Mgr3-like"/>
    <property type="match status" value="1"/>
</dbReference>
<evidence type="ECO:0000256" key="1">
    <source>
        <dbReference type="SAM" id="Phobius"/>
    </source>
</evidence>
<evidence type="ECO:0008006" key="4">
    <source>
        <dbReference type="Google" id="ProtNLM"/>
    </source>
</evidence>
<dbReference type="Proteomes" id="UP000501346">
    <property type="component" value="Chromosome ScXI"/>
</dbReference>
<accession>A0A6C1DVQ6</accession>
<dbReference type="AlphaFoldDB" id="A0A6C1DVQ6"/>
<keyword evidence="1" id="KW-1133">Transmembrane helix</keyword>
<gene>
    <name evidence="2" type="ORF">GRS66_003037</name>
</gene>
<dbReference type="OrthoDB" id="10050400at2759"/>
<keyword evidence="1" id="KW-0472">Membrane</keyword>
<dbReference type="GO" id="GO:0031942">
    <property type="term" value="C:i-AAA complex"/>
    <property type="evidence" value="ECO:0007669"/>
    <property type="project" value="TreeGrafter"/>
</dbReference>
<organism evidence="2 3">
    <name type="scientific">Saccharomyces pastorianus</name>
    <name type="common">Lager yeast</name>
    <name type="synonym">Saccharomyces cerevisiae x Saccharomyces eubayanus</name>
    <dbReference type="NCBI Taxonomy" id="27292"/>
    <lineage>
        <taxon>Eukaryota</taxon>
        <taxon>Fungi</taxon>
        <taxon>Dikarya</taxon>
        <taxon>Ascomycota</taxon>
        <taxon>Saccharomycotina</taxon>
        <taxon>Saccharomycetes</taxon>
        <taxon>Saccharomycetales</taxon>
        <taxon>Saccharomycetaceae</taxon>
        <taxon>Saccharomyces</taxon>
    </lineage>
</organism>
<keyword evidence="3" id="KW-1185">Reference proteome</keyword>
<dbReference type="GO" id="GO:0006515">
    <property type="term" value="P:protein quality control for misfolded or incompletely synthesized proteins"/>
    <property type="evidence" value="ECO:0007669"/>
    <property type="project" value="TreeGrafter"/>
</dbReference>
<dbReference type="GO" id="GO:0051787">
    <property type="term" value="F:misfolded protein binding"/>
    <property type="evidence" value="ECO:0007669"/>
    <property type="project" value="TreeGrafter"/>
</dbReference>
<dbReference type="PANTHER" id="PTHR28142">
    <property type="entry name" value="MITOCHONDRIAL INNER MEMBRANE I-AAA PROTEASE SUPERCOMPLEX SUBUNIT MGR3-RELATED"/>
    <property type="match status" value="1"/>
</dbReference>
<feature type="transmembrane region" description="Helical" evidence="1">
    <location>
        <begin position="54"/>
        <end position="73"/>
    </location>
</feature>
<dbReference type="InterPro" id="IPR040201">
    <property type="entry name" value="Mrg3-like"/>
</dbReference>
<sequence>MWKYLHRSVKNEGTVERLTNLNLFTNHRFKFYSTLKEQSFWRIPFKRRSKLQKWVLSTGIVSFIAFNIWWVYWPHHTFPKPVAKILRKGLHSEIKKEGANYQKSLEYYLEALEECKAENVDLLSDEYTGIEIKIGEMYEKLHMYNDATALYGDMLKKFYNELSKTTDKSTKRKFFLLKRDLQILVRFNEINKDSETNATLLIMHLLLAQREFLENSPEFKNVLSKSELLNNQQLDWKNFKGLPFIGKSKPDYQMHLNSKRKQELKIKEPESEQCVFMKELLTARDLYTRYCLNRNNLSGALNSKITTLEWMLLADSPLDDILLAQAELGSIFYLNSEKFEGSLYTIDNEPYKKSEPLELIRSRLQENQNSCLQYSADCYKSIISFANENQYPKVAMESEMDQRILKALSLAHYGIGVINLHKGRLRASKKELKKAIRISEMNRFNELIEEAQRELKKVDGTPI</sequence>
<dbReference type="PANTHER" id="PTHR28142:SF1">
    <property type="entry name" value="MITOCHONDRIAL INNER MEMBRANE I-AAA PROTEASE SUPERCOMPLEX SUBUNIT MGR3-RELATED"/>
    <property type="match status" value="1"/>
</dbReference>